<keyword evidence="8" id="KW-0636">Prenylation</keyword>
<keyword evidence="5" id="KW-0342">GTP-binding</keyword>
<dbReference type="OrthoDB" id="265044at2759"/>
<dbReference type="GO" id="GO:0005525">
    <property type="term" value="F:GTP binding"/>
    <property type="evidence" value="ECO:0007669"/>
    <property type="project" value="UniProtKB-KW"/>
</dbReference>
<dbReference type="PROSITE" id="PS51420">
    <property type="entry name" value="RHO"/>
    <property type="match status" value="1"/>
</dbReference>
<accession>A0A835CWI9</accession>
<sequence>MLEAWGRFFGCVQRLCKSRNTFDENEPRRVRGRRGAQDLEGPSGSEDGILPVPVSPSPASTSSQEDSCKPPPRNCYRLIVLGSARVGKTALVARFLSNKFEESYTPTIEDFHRKLYRIRGEVHQLDLLDTSGNHPFPAMRRLSFLTGDLFVVVFSMDSRESFEEAIRLREAILETKITATQSAKGRKSHSIKVPMVIVGNKCDRDTKLVTIEEAQQYCSGQDECCVFVEVSAKRNYHVDELFYQLFVVAGLPLEMAPNHHRKVPLTFGSPTMLPPSQPRHKATLSIKRRLSDACGVVAPNVRRPSIRTDLMIMRTKTCSLGAGNDNTTPGSRITLRSSDPNKNCTIQ</sequence>
<dbReference type="PANTHER" id="PTHR46149">
    <property type="entry name" value="MIP08469P"/>
    <property type="match status" value="1"/>
</dbReference>
<dbReference type="SMART" id="SM00174">
    <property type="entry name" value="RHO"/>
    <property type="match status" value="1"/>
</dbReference>
<dbReference type="AlphaFoldDB" id="A0A835CWI9"/>
<dbReference type="Gene3D" id="3.40.50.300">
    <property type="entry name" value="P-loop containing nucleotide triphosphate hydrolases"/>
    <property type="match status" value="1"/>
</dbReference>
<dbReference type="InterPro" id="IPR052236">
    <property type="entry name" value="Small_GTPase_RasD"/>
</dbReference>
<feature type="region of interest" description="Disordered" evidence="10">
    <location>
        <begin position="24"/>
        <end position="70"/>
    </location>
</feature>
<dbReference type="GO" id="GO:0005886">
    <property type="term" value="C:plasma membrane"/>
    <property type="evidence" value="ECO:0007669"/>
    <property type="project" value="UniProtKB-SubCell"/>
</dbReference>
<evidence type="ECO:0000256" key="4">
    <source>
        <dbReference type="ARBA" id="ARBA00022741"/>
    </source>
</evidence>
<dbReference type="Proteomes" id="UP000639338">
    <property type="component" value="Unassembled WGS sequence"/>
</dbReference>
<dbReference type="InterPro" id="IPR027417">
    <property type="entry name" value="P-loop_NTPase"/>
</dbReference>
<dbReference type="PRINTS" id="PR00449">
    <property type="entry name" value="RASTRNSFRMNG"/>
</dbReference>
<name>A0A835CWI9_APHGI</name>
<dbReference type="PROSITE" id="PS51419">
    <property type="entry name" value="RAB"/>
    <property type="match status" value="1"/>
</dbReference>
<evidence type="ECO:0000256" key="2">
    <source>
        <dbReference type="ARBA" id="ARBA00022475"/>
    </source>
</evidence>
<evidence type="ECO:0000256" key="7">
    <source>
        <dbReference type="ARBA" id="ARBA00023288"/>
    </source>
</evidence>
<dbReference type="EMBL" id="JACMRX010000002">
    <property type="protein sequence ID" value="KAF7995525.1"/>
    <property type="molecule type" value="Genomic_DNA"/>
</dbReference>
<feature type="compositionally biased region" description="Polar residues" evidence="10">
    <location>
        <begin position="324"/>
        <end position="347"/>
    </location>
</feature>
<evidence type="ECO:0000256" key="9">
    <source>
        <dbReference type="ARBA" id="ARBA00038061"/>
    </source>
</evidence>
<dbReference type="SMART" id="SM00175">
    <property type="entry name" value="RAB"/>
    <property type="match status" value="1"/>
</dbReference>
<comment type="subcellular location">
    <subcellularLocation>
        <location evidence="1">Cell membrane</location>
        <topology evidence="1">Lipid-anchor</topology>
    </subcellularLocation>
</comment>
<dbReference type="PANTHER" id="PTHR46149:SF3">
    <property type="entry name" value="MIP08469P"/>
    <property type="match status" value="1"/>
</dbReference>
<evidence type="ECO:0000256" key="1">
    <source>
        <dbReference type="ARBA" id="ARBA00004193"/>
    </source>
</evidence>
<comment type="similarity">
    <text evidence="9">Belongs to the small GTPase superfamily. RasD family.</text>
</comment>
<evidence type="ECO:0000256" key="3">
    <source>
        <dbReference type="ARBA" id="ARBA00022481"/>
    </source>
</evidence>
<comment type="caution">
    <text evidence="11">The sequence shown here is derived from an EMBL/GenBank/DDBJ whole genome shotgun (WGS) entry which is preliminary data.</text>
</comment>
<gene>
    <name evidence="11" type="ORF">HCN44_006632</name>
</gene>
<evidence type="ECO:0000256" key="10">
    <source>
        <dbReference type="SAM" id="MobiDB-lite"/>
    </source>
</evidence>
<dbReference type="PROSITE" id="PS51421">
    <property type="entry name" value="RAS"/>
    <property type="match status" value="1"/>
</dbReference>
<evidence type="ECO:0008006" key="13">
    <source>
        <dbReference type="Google" id="ProtNLM"/>
    </source>
</evidence>
<protein>
    <recommendedName>
        <fullName evidence="13">GTP-binding protein Rhes</fullName>
    </recommendedName>
</protein>
<proteinExistence type="inferred from homology"/>
<evidence type="ECO:0000313" key="12">
    <source>
        <dbReference type="Proteomes" id="UP000639338"/>
    </source>
</evidence>
<dbReference type="Pfam" id="PF00071">
    <property type="entry name" value="Ras"/>
    <property type="match status" value="1"/>
</dbReference>
<evidence type="ECO:0000256" key="5">
    <source>
        <dbReference type="ARBA" id="ARBA00023134"/>
    </source>
</evidence>
<dbReference type="InterPro" id="IPR001806">
    <property type="entry name" value="Small_GTPase"/>
</dbReference>
<reference evidence="11 12" key="1">
    <citation type="submission" date="2020-08" db="EMBL/GenBank/DDBJ databases">
        <title>Aphidius gifuensis genome sequencing and assembly.</title>
        <authorList>
            <person name="Du Z."/>
        </authorList>
    </citation>
    <scope>NUCLEOTIDE SEQUENCE [LARGE SCALE GENOMIC DNA]</scope>
    <source>
        <strain evidence="11">YNYX2018</strain>
        <tissue evidence="11">Adults</tissue>
    </source>
</reference>
<evidence type="ECO:0000256" key="6">
    <source>
        <dbReference type="ARBA" id="ARBA00023136"/>
    </source>
</evidence>
<dbReference type="GO" id="GO:0031681">
    <property type="term" value="F:G-protein beta-subunit binding"/>
    <property type="evidence" value="ECO:0007669"/>
    <property type="project" value="TreeGrafter"/>
</dbReference>
<dbReference type="InterPro" id="IPR005225">
    <property type="entry name" value="Small_GTP-bd"/>
</dbReference>
<keyword evidence="7" id="KW-0449">Lipoprotein</keyword>
<keyword evidence="6" id="KW-0472">Membrane</keyword>
<dbReference type="GO" id="GO:0007165">
    <property type="term" value="P:signal transduction"/>
    <property type="evidence" value="ECO:0007669"/>
    <property type="project" value="TreeGrafter"/>
</dbReference>
<dbReference type="FunFam" id="3.40.50.300:FF:000475">
    <property type="entry name" value="GTP-binding protein Rhes"/>
    <property type="match status" value="1"/>
</dbReference>
<dbReference type="SMART" id="SM00173">
    <property type="entry name" value="RAS"/>
    <property type="match status" value="1"/>
</dbReference>
<keyword evidence="3" id="KW-0488">Methylation</keyword>
<evidence type="ECO:0000256" key="8">
    <source>
        <dbReference type="ARBA" id="ARBA00023289"/>
    </source>
</evidence>
<dbReference type="GO" id="GO:0003924">
    <property type="term" value="F:GTPase activity"/>
    <property type="evidence" value="ECO:0007669"/>
    <property type="project" value="InterPro"/>
</dbReference>
<keyword evidence="12" id="KW-1185">Reference proteome</keyword>
<dbReference type="NCBIfam" id="TIGR00231">
    <property type="entry name" value="small_GTP"/>
    <property type="match status" value="1"/>
</dbReference>
<evidence type="ECO:0000313" key="11">
    <source>
        <dbReference type="EMBL" id="KAF7995525.1"/>
    </source>
</evidence>
<keyword evidence="2" id="KW-1003">Cell membrane</keyword>
<feature type="region of interest" description="Disordered" evidence="10">
    <location>
        <begin position="321"/>
        <end position="347"/>
    </location>
</feature>
<organism evidence="11 12">
    <name type="scientific">Aphidius gifuensis</name>
    <name type="common">Parasitoid wasp</name>
    <dbReference type="NCBI Taxonomy" id="684658"/>
    <lineage>
        <taxon>Eukaryota</taxon>
        <taxon>Metazoa</taxon>
        <taxon>Ecdysozoa</taxon>
        <taxon>Arthropoda</taxon>
        <taxon>Hexapoda</taxon>
        <taxon>Insecta</taxon>
        <taxon>Pterygota</taxon>
        <taxon>Neoptera</taxon>
        <taxon>Endopterygota</taxon>
        <taxon>Hymenoptera</taxon>
        <taxon>Apocrita</taxon>
        <taxon>Ichneumonoidea</taxon>
        <taxon>Braconidae</taxon>
        <taxon>Aphidiinae</taxon>
        <taxon>Aphidius</taxon>
    </lineage>
</organism>
<dbReference type="SUPFAM" id="SSF52540">
    <property type="entry name" value="P-loop containing nucleoside triphosphate hydrolases"/>
    <property type="match status" value="1"/>
</dbReference>
<keyword evidence="4" id="KW-0547">Nucleotide-binding</keyword>